<dbReference type="EMBL" id="KZ819680">
    <property type="protein sequence ID" value="PWN24585.1"/>
    <property type="molecule type" value="Genomic_DNA"/>
</dbReference>
<feature type="compositionally biased region" description="Low complexity" evidence="1">
    <location>
        <begin position="933"/>
        <end position="982"/>
    </location>
</feature>
<feature type="compositionally biased region" description="Gly residues" evidence="1">
    <location>
        <begin position="1057"/>
        <end position="1070"/>
    </location>
</feature>
<feature type="compositionally biased region" description="Basic and acidic residues" evidence="1">
    <location>
        <begin position="577"/>
        <end position="590"/>
    </location>
</feature>
<feature type="compositionally biased region" description="Polar residues" evidence="1">
    <location>
        <begin position="864"/>
        <end position="884"/>
    </location>
</feature>
<gene>
    <name evidence="2" type="ORF">BDZ90DRAFT_282232</name>
</gene>
<feature type="region of interest" description="Disordered" evidence="1">
    <location>
        <begin position="249"/>
        <end position="308"/>
    </location>
</feature>
<proteinExistence type="predicted"/>
<reference evidence="2 3" key="1">
    <citation type="journal article" date="2018" name="Mol. Biol. Evol.">
        <title>Broad Genomic Sampling Reveals a Smut Pathogenic Ancestry of the Fungal Clade Ustilaginomycotina.</title>
        <authorList>
            <person name="Kijpornyongpan T."/>
            <person name="Mondo S.J."/>
            <person name="Barry K."/>
            <person name="Sandor L."/>
            <person name="Lee J."/>
            <person name="Lipzen A."/>
            <person name="Pangilinan J."/>
            <person name="LaButti K."/>
            <person name="Hainaut M."/>
            <person name="Henrissat B."/>
            <person name="Grigoriev I.V."/>
            <person name="Spatafora J.W."/>
            <person name="Aime M.C."/>
        </authorList>
    </citation>
    <scope>NUCLEOTIDE SEQUENCE [LARGE SCALE GENOMIC DNA]</scope>
    <source>
        <strain evidence="2 3">MCA 5214</strain>
    </source>
</reference>
<feature type="compositionally biased region" description="Basic and acidic residues" evidence="1">
    <location>
        <begin position="221"/>
        <end position="231"/>
    </location>
</feature>
<sequence>MPAPAGKSVSFLANCTIIPIGFVRPDSITGKTTGTVKVHAASTSSRHLATAQWQWQSSKVCSAARDPQLRREVLGASPQKKRQRRWSCSDRDELVQASPGSAANEGFPENAFNNDRRSRPSAIRRPTPAIAQPVKRLSAPSSKPMTATTLPQSEGPRKVSAVVAAPRAAYRPLNLGQGDDHLEGPATAPSPTASANSSYIAAMPDTTPRFDKSQGLPVISAREHQRLKNGDSGRPLRLMRSAPDLLASASYSPASSSSPLPPQSCSSPTASTRPALPGKHRSWLSKKLTRHRDPDPDTDHEDHDPTSLSPRQAYLLLTTSPLNTACICVHCSGRIRAGLSPGYVPHWSKGARAKWLADRKQAEMMAAAQGPVETVALQKNALSVGPGKAAAAAAAAAHHQALSLNNGPQGIVLRNARSPPPPGMQKYDPPEQQSGRGKTAVAIKIDGPEPRREAPTTAEEKAGVDDEDDADAAADLRDIFSGSGPATPGGPSLGASAPPLQVDEVDQKRGEVHRPDDDIERPASPPTAAASPGIIDTLEARAEHCAPTPSDHVALADPSSHPLDSDPSLRSQVQRDLAQRMERRRSDQAIRRGGARGMLAQLEEADRREEVARERRGVARRRESSERAEEGEDVRPMGAWTPPLPGDRATSPSLRLSPSNSASAASGGLGLLRRSPSPSPLLERIKTAVKRPSLDGMHRSSSPGMLRSPSPLSAGAHAHGHAGGAGVPVVRTPSPFLARSPTIPEESFQPTTRVASGSGPALSSPLAVHPPTCSTTTSVPTAEEQAQADALPPQIRPSASRRIASSSSSSSSSAATAAMAAGMSAGGALGLSLSPTSSRSSVGEGAGGSAVAQQGKDKKAKQAVSSPTGNDVASSRQKQQQQADSFPWNGKTMNGPGSTSTAPTQSKDDLTKVASPSASSSTLTALRHSGSLSRSSATGAISSATVASGSGSASGSVRRSKTLPPSSAKAALSLLQSQDSNLTASAVRGGSSGGSNSRRGSQDVLQPSASITPTRSPAPVTSPAQEAQASAETDRRLRRRSFQRRISAPLAAAKGRFFGGLGTGSGDRGA</sequence>
<feature type="compositionally biased region" description="Low complexity" evidence="1">
    <location>
        <begin position="912"/>
        <end position="926"/>
    </location>
</feature>
<dbReference type="AlphaFoldDB" id="A0A316UN52"/>
<feature type="compositionally biased region" description="Low complexity" evidence="1">
    <location>
        <begin position="796"/>
        <end position="823"/>
    </location>
</feature>
<feature type="compositionally biased region" description="Basic and acidic residues" evidence="1">
    <location>
        <begin position="505"/>
        <end position="516"/>
    </location>
</feature>
<evidence type="ECO:0000313" key="2">
    <source>
        <dbReference type="EMBL" id="PWN24585.1"/>
    </source>
</evidence>
<dbReference type="OrthoDB" id="2548380at2759"/>
<feature type="compositionally biased region" description="Low complexity" evidence="1">
    <location>
        <begin position="651"/>
        <end position="682"/>
    </location>
</feature>
<dbReference type="Proteomes" id="UP000245884">
    <property type="component" value="Unassembled WGS sequence"/>
</dbReference>
<accession>A0A316UN52</accession>
<protein>
    <submittedName>
        <fullName evidence="2">Uncharacterized protein</fullName>
    </submittedName>
</protein>
<feature type="compositionally biased region" description="Polar residues" evidence="1">
    <location>
        <begin position="891"/>
        <end position="905"/>
    </location>
</feature>
<dbReference type="GeneID" id="37031264"/>
<evidence type="ECO:0000256" key="1">
    <source>
        <dbReference type="SAM" id="MobiDB-lite"/>
    </source>
</evidence>
<feature type="compositionally biased region" description="Basic and acidic residues" evidence="1">
    <location>
        <begin position="604"/>
        <end position="628"/>
    </location>
</feature>
<feature type="region of interest" description="Disordered" evidence="1">
    <location>
        <begin position="74"/>
        <end position="160"/>
    </location>
</feature>
<feature type="compositionally biased region" description="Basic and acidic residues" evidence="1">
    <location>
        <begin position="291"/>
        <end position="305"/>
    </location>
</feature>
<feature type="compositionally biased region" description="Low complexity" evidence="1">
    <location>
        <begin position="185"/>
        <end position="198"/>
    </location>
</feature>
<feature type="compositionally biased region" description="Low complexity" evidence="1">
    <location>
        <begin position="249"/>
        <end position="268"/>
    </location>
</feature>
<name>A0A316UN52_9BASI</name>
<feature type="region of interest" description="Disordered" evidence="1">
    <location>
        <begin position="173"/>
        <end position="237"/>
    </location>
</feature>
<feature type="compositionally biased region" description="Low complexity" evidence="1">
    <location>
        <begin position="830"/>
        <end position="854"/>
    </location>
</feature>
<feature type="compositionally biased region" description="Low complexity" evidence="1">
    <location>
        <begin position="555"/>
        <end position="571"/>
    </location>
</feature>
<organism evidence="2 3">
    <name type="scientific">Jaminaea rosea</name>
    <dbReference type="NCBI Taxonomy" id="1569628"/>
    <lineage>
        <taxon>Eukaryota</taxon>
        <taxon>Fungi</taxon>
        <taxon>Dikarya</taxon>
        <taxon>Basidiomycota</taxon>
        <taxon>Ustilaginomycotina</taxon>
        <taxon>Exobasidiomycetes</taxon>
        <taxon>Microstromatales</taxon>
        <taxon>Microstromatales incertae sedis</taxon>
        <taxon>Jaminaea</taxon>
    </lineage>
</organism>
<feature type="compositionally biased region" description="Low complexity" evidence="1">
    <location>
        <begin position="770"/>
        <end position="781"/>
    </location>
</feature>
<feature type="compositionally biased region" description="Polar residues" evidence="1">
    <location>
        <begin position="1003"/>
        <end position="1015"/>
    </location>
</feature>
<dbReference type="RefSeq" id="XP_025359197.1">
    <property type="nucleotide sequence ID" value="XM_025509441.1"/>
</dbReference>
<feature type="compositionally biased region" description="Low complexity" evidence="1">
    <location>
        <begin position="481"/>
        <end position="500"/>
    </location>
</feature>
<keyword evidence="3" id="KW-1185">Reference proteome</keyword>
<feature type="region of interest" description="Disordered" evidence="1">
    <location>
        <begin position="406"/>
        <end position="1070"/>
    </location>
</feature>
<evidence type="ECO:0000313" key="3">
    <source>
        <dbReference type="Proteomes" id="UP000245884"/>
    </source>
</evidence>
<feature type="compositionally biased region" description="Polar residues" evidence="1">
    <location>
        <begin position="1022"/>
        <end position="1031"/>
    </location>
</feature>
<feature type="compositionally biased region" description="Basic residues" evidence="1">
    <location>
        <begin position="278"/>
        <end position="290"/>
    </location>
</feature>
<feature type="compositionally biased region" description="Basic and acidic residues" evidence="1">
    <location>
        <begin position="446"/>
        <end position="464"/>
    </location>
</feature>
<feature type="compositionally biased region" description="Polar residues" evidence="1">
    <location>
        <begin position="139"/>
        <end position="152"/>
    </location>
</feature>